<protein>
    <submittedName>
        <fullName evidence="1">Uncharacterized protein</fullName>
    </submittedName>
</protein>
<name>A0A2S3QW89_VIBVL</name>
<accession>A0A2S3QW89</accession>
<evidence type="ECO:0000313" key="2">
    <source>
        <dbReference type="Proteomes" id="UP000237466"/>
    </source>
</evidence>
<comment type="caution">
    <text evidence="1">The sequence shown here is derived from an EMBL/GenBank/DDBJ whole genome shotgun (WGS) entry which is preliminary data.</text>
</comment>
<dbReference type="Proteomes" id="UP000237466">
    <property type="component" value="Unassembled WGS sequence"/>
</dbReference>
<reference evidence="1 2" key="1">
    <citation type="journal article" date="2018" name="Front. Microbiol.">
        <title>Phylogeny of Vibrio vulnificus from the Analysis of the Core-Genome: Implications for Intra-Species Taxonomy.</title>
        <authorList>
            <person name="Roig F.J."/>
            <person name="Gonzalez-Candelas F."/>
            <person name="Sanjuan E."/>
            <person name="Fouz B."/>
            <person name="Feil E.J."/>
            <person name="Llorens C."/>
            <person name="Baker-Austin C."/>
            <person name="Oliver J.D."/>
            <person name="Danin-Poleg Y."/>
            <person name="Gibas C.J."/>
            <person name="Kashi Y."/>
            <person name="Gulig P.A."/>
            <person name="Morrison S.S."/>
            <person name="Amaro C."/>
        </authorList>
    </citation>
    <scope>NUCLEOTIDE SEQUENCE [LARGE SCALE GENOMIC DNA]</scope>
    <source>
        <strain evidence="1 2">CECT4608</strain>
    </source>
</reference>
<dbReference type="RefSeq" id="WP_103201319.1">
    <property type="nucleotide sequence ID" value="NZ_CP044206.1"/>
</dbReference>
<gene>
    <name evidence="1" type="ORF">CRN52_24505</name>
</gene>
<dbReference type="AlphaFoldDB" id="A0A2S3QW89"/>
<proteinExistence type="predicted"/>
<sequence length="226" mass="27020">MSQFSDYYVVYQRVGEHAMVLVGHKNDTPRALTANQFQEDTNRWFYFLNGFRDEDTSQGIQHQLCNLHMSGRNMMVKRELYLALRHIDITGAQWLRAVIINDDDTYHDDYHYLNFYENPVDEDYVYYDFVDFEQSEYEKDVFADYLPPLYTFEKIVLSPEKLAAVPLEKRLIWDDLQFTDCLVVHKSVKEIMEKYQPLDCRFTRIEEYQEDMGTRAEYDADGNLIC</sequence>
<dbReference type="EMBL" id="PDGH01000146">
    <property type="protein sequence ID" value="POB42143.1"/>
    <property type="molecule type" value="Genomic_DNA"/>
</dbReference>
<organism evidence="1 2">
    <name type="scientific">Vibrio vulnificus</name>
    <dbReference type="NCBI Taxonomy" id="672"/>
    <lineage>
        <taxon>Bacteria</taxon>
        <taxon>Pseudomonadati</taxon>
        <taxon>Pseudomonadota</taxon>
        <taxon>Gammaproteobacteria</taxon>
        <taxon>Vibrionales</taxon>
        <taxon>Vibrionaceae</taxon>
        <taxon>Vibrio</taxon>
    </lineage>
</organism>
<evidence type="ECO:0000313" key="1">
    <source>
        <dbReference type="EMBL" id="POB42143.1"/>
    </source>
</evidence>